<protein>
    <submittedName>
        <fullName evidence="2">Uncharacterized protein</fullName>
    </submittedName>
</protein>
<sequence length="143" mass="15829">MFAPRLFSRFGYAALLLFASSCAIFHRHRDEAPAPPPVVVEAVRTPDSPTPPKAARDLADAMTTVLHLPAEQTSQLRQILNSTVEQANAARQQYPAQSPQLTTALQRINAKSGSQLRTLLGPAKYKELQTKQPQIQAEMQQRQ</sequence>
<dbReference type="PROSITE" id="PS51257">
    <property type="entry name" value="PROKAR_LIPOPROTEIN"/>
    <property type="match status" value="1"/>
</dbReference>
<gene>
    <name evidence="2" type="ORF">ACFSDX_15975</name>
</gene>
<proteinExistence type="predicted"/>
<keyword evidence="1" id="KW-0732">Signal</keyword>
<evidence type="ECO:0000256" key="1">
    <source>
        <dbReference type="SAM" id="SignalP"/>
    </source>
</evidence>
<comment type="caution">
    <text evidence="2">The sequence shown here is derived from an EMBL/GenBank/DDBJ whole genome shotgun (WGS) entry which is preliminary data.</text>
</comment>
<feature type="signal peptide" evidence="1">
    <location>
        <begin position="1"/>
        <end position="23"/>
    </location>
</feature>
<dbReference type="RefSeq" id="WP_382315280.1">
    <property type="nucleotide sequence ID" value="NZ_JBHUFD010000005.1"/>
</dbReference>
<dbReference type="Proteomes" id="UP001597197">
    <property type="component" value="Unassembled WGS sequence"/>
</dbReference>
<reference evidence="3" key="1">
    <citation type="journal article" date="2019" name="Int. J. Syst. Evol. Microbiol.">
        <title>The Global Catalogue of Microorganisms (GCM) 10K type strain sequencing project: providing services to taxonomists for standard genome sequencing and annotation.</title>
        <authorList>
            <consortium name="The Broad Institute Genomics Platform"/>
            <consortium name="The Broad Institute Genome Sequencing Center for Infectious Disease"/>
            <person name="Wu L."/>
            <person name="Ma J."/>
        </authorList>
    </citation>
    <scope>NUCLEOTIDE SEQUENCE [LARGE SCALE GENOMIC DNA]</scope>
    <source>
        <strain evidence="3">CGMCC 1.15795</strain>
    </source>
</reference>
<evidence type="ECO:0000313" key="2">
    <source>
        <dbReference type="EMBL" id="MFD1873944.1"/>
    </source>
</evidence>
<keyword evidence="3" id="KW-1185">Reference proteome</keyword>
<feature type="chain" id="PRO_5047030454" evidence="1">
    <location>
        <begin position="24"/>
        <end position="143"/>
    </location>
</feature>
<dbReference type="EMBL" id="JBHUFD010000005">
    <property type="protein sequence ID" value="MFD1873944.1"/>
    <property type="molecule type" value="Genomic_DNA"/>
</dbReference>
<accession>A0ABW4QWI8</accession>
<organism evidence="2 3">
    <name type="scientific">Hymenobacter bucti</name>
    <dbReference type="NCBI Taxonomy" id="1844114"/>
    <lineage>
        <taxon>Bacteria</taxon>
        <taxon>Pseudomonadati</taxon>
        <taxon>Bacteroidota</taxon>
        <taxon>Cytophagia</taxon>
        <taxon>Cytophagales</taxon>
        <taxon>Hymenobacteraceae</taxon>
        <taxon>Hymenobacter</taxon>
    </lineage>
</organism>
<evidence type="ECO:0000313" key="3">
    <source>
        <dbReference type="Proteomes" id="UP001597197"/>
    </source>
</evidence>
<name>A0ABW4QWI8_9BACT</name>